<protein>
    <recommendedName>
        <fullName evidence="9">Carboxylic ester hydrolase</fullName>
        <ecNumber evidence="9">3.1.1.-</ecNumber>
    </recommendedName>
</protein>
<dbReference type="InterPro" id="IPR019826">
    <property type="entry name" value="Carboxylesterase_B_AS"/>
</dbReference>
<keyword evidence="4" id="KW-0531">Neurotransmitter degradation</keyword>
<organism evidence="11 12">
    <name type="scientific">Caerostris extrusa</name>
    <name type="common">Bark spider</name>
    <name type="synonym">Caerostris bankana</name>
    <dbReference type="NCBI Taxonomy" id="172846"/>
    <lineage>
        <taxon>Eukaryota</taxon>
        <taxon>Metazoa</taxon>
        <taxon>Ecdysozoa</taxon>
        <taxon>Arthropoda</taxon>
        <taxon>Chelicerata</taxon>
        <taxon>Arachnida</taxon>
        <taxon>Araneae</taxon>
        <taxon>Araneomorphae</taxon>
        <taxon>Entelegynae</taxon>
        <taxon>Araneoidea</taxon>
        <taxon>Araneidae</taxon>
        <taxon>Caerostris</taxon>
    </lineage>
</organism>
<evidence type="ECO:0000256" key="1">
    <source>
        <dbReference type="ARBA" id="ARBA00005964"/>
    </source>
</evidence>
<dbReference type="PRINTS" id="PR00878">
    <property type="entry name" value="CHOLNESTRASE"/>
</dbReference>
<evidence type="ECO:0000256" key="3">
    <source>
        <dbReference type="ARBA" id="ARBA00022801"/>
    </source>
</evidence>
<dbReference type="InterPro" id="IPR019819">
    <property type="entry name" value="Carboxylesterase_B_CS"/>
</dbReference>
<keyword evidence="5" id="KW-1015">Disulfide bond</keyword>
<dbReference type="GO" id="GO:0006581">
    <property type="term" value="P:acetylcholine catabolic process"/>
    <property type="evidence" value="ECO:0007669"/>
    <property type="project" value="TreeGrafter"/>
</dbReference>
<evidence type="ECO:0000259" key="10">
    <source>
        <dbReference type="Pfam" id="PF00135"/>
    </source>
</evidence>
<dbReference type="InterPro" id="IPR002018">
    <property type="entry name" value="CarbesteraseB"/>
</dbReference>
<dbReference type="EC" id="3.1.1.-" evidence="9"/>
<dbReference type="PROSITE" id="PS00941">
    <property type="entry name" value="CARBOXYLESTERASE_B_2"/>
    <property type="match status" value="1"/>
</dbReference>
<keyword evidence="6" id="KW-0325">Glycoprotein</keyword>
<reference evidence="11 12" key="1">
    <citation type="submission" date="2021-06" db="EMBL/GenBank/DDBJ databases">
        <title>Caerostris extrusa draft genome.</title>
        <authorList>
            <person name="Kono N."/>
            <person name="Arakawa K."/>
        </authorList>
    </citation>
    <scope>NUCLEOTIDE SEQUENCE [LARGE SCALE GENOMIC DNA]</scope>
</reference>
<dbReference type="Pfam" id="PF00135">
    <property type="entry name" value="COesterase"/>
    <property type="match status" value="1"/>
</dbReference>
<keyword evidence="2" id="KW-0719">Serine esterase</keyword>
<dbReference type="GO" id="GO:0005886">
    <property type="term" value="C:plasma membrane"/>
    <property type="evidence" value="ECO:0007669"/>
    <property type="project" value="TreeGrafter"/>
</dbReference>
<keyword evidence="12" id="KW-1185">Reference proteome</keyword>
<dbReference type="GO" id="GO:0019695">
    <property type="term" value="P:choline metabolic process"/>
    <property type="evidence" value="ECO:0007669"/>
    <property type="project" value="TreeGrafter"/>
</dbReference>
<dbReference type="InterPro" id="IPR050654">
    <property type="entry name" value="AChE-related_enzymes"/>
</dbReference>
<feature type="active site" description="Charge relay system" evidence="8">
    <location>
        <position position="361"/>
    </location>
</feature>
<sequence length="558" mass="62633">MDCVYRIQHSKTDFMSFRTLLLVCCLCYAWGISPNPLFDVAPQVSTHAGMVVGKLINVFDHEVAAFLGIPYAKPPLEDRRFKMPEPVEPWQGTLLTNRKPAPCMQFSTLNYSFVPTAESTEDCLYLNVWTPVRDSSSSEPLPVMVWIYGGAFSSGSSELDLYDGGVLSSYGQVVVVSMNYRVGIFGFIDMGNEEAPGNVGLHDQISAMKWVKENIHHFGGDPDRITLFGSSAGALSVSLHLASPLSKGLFHRAIIQSGSAYHPDFFDSPTFASIKTSVVAELVGCECENITLETEPEIVFDCVKKTDPVTLSQTEFGISSKMVFWFMPSYPNEFLPLSPIEAFDEGNHTQVDVLIGGLKDEGSLFLNFLLADKFPLYQQPDITVDQIKPILRILLRLSNEEDVETIHDFYFGNISENSKEIVKTVSHVFGNYVFNCAMMYLAEKMDNAHMYHISHRSQKSSVAEWVGATHYDDVPYVFGVPLRDSNNYSAEDAKFSEELMNRWVSFAYNGSLGEAEDSWPSFTRSNPATFELNPKGSRPIQFPYKRDCEFLRPYFVAY</sequence>
<dbReference type="EMBL" id="BPLR01004081">
    <property type="protein sequence ID" value="GIX91963.1"/>
    <property type="molecule type" value="Genomic_DNA"/>
</dbReference>
<evidence type="ECO:0000256" key="7">
    <source>
        <dbReference type="ARBA" id="ARBA00048484"/>
    </source>
</evidence>
<feature type="active site" description="Acyl-ester intermediate" evidence="8">
    <location>
        <position position="231"/>
    </location>
</feature>
<dbReference type="GO" id="GO:0003990">
    <property type="term" value="F:acetylcholinesterase activity"/>
    <property type="evidence" value="ECO:0007669"/>
    <property type="project" value="UniProtKB-EC"/>
</dbReference>
<evidence type="ECO:0000256" key="4">
    <source>
        <dbReference type="ARBA" id="ARBA00022867"/>
    </source>
</evidence>
<evidence type="ECO:0000256" key="2">
    <source>
        <dbReference type="ARBA" id="ARBA00022487"/>
    </source>
</evidence>
<evidence type="ECO:0000256" key="6">
    <source>
        <dbReference type="ARBA" id="ARBA00023180"/>
    </source>
</evidence>
<proteinExistence type="inferred from homology"/>
<keyword evidence="3 9" id="KW-0378">Hydrolase</keyword>
<dbReference type="PANTHER" id="PTHR43918">
    <property type="entry name" value="ACETYLCHOLINESTERASE"/>
    <property type="match status" value="1"/>
</dbReference>
<evidence type="ECO:0000256" key="8">
    <source>
        <dbReference type="PIRSR" id="PIRSR600997-1"/>
    </source>
</evidence>
<dbReference type="Proteomes" id="UP001054945">
    <property type="component" value="Unassembled WGS sequence"/>
</dbReference>
<dbReference type="PANTHER" id="PTHR43918:SF4">
    <property type="entry name" value="CARBOXYLIC ESTER HYDROLASE"/>
    <property type="match status" value="1"/>
</dbReference>
<feature type="domain" description="Carboxylesterase type B" evidence="10">
    <location>
        <begin position="42"/>
        <end position="550"/>
    </location>
</feature>
<dbReference type="AlphaFoldDB" id="A0AAV4P4N4"/>
<accession>A0AAV4P4N4</accession>
<dbReference type="SUPFAM" id="SSF53474">
    <property type="entry name" value="alpha/beta-Hydrolases"/>
    <property type="match status" value="1"/>
</dbReference>
<evidence type="ECO:0000256" key="5">
    <source>
        <dbReference type="ARBA" id="ARBA00023157"/>
    </source>
</evidence>
<comment type="catalytic activity">
    <reaction evidence="7">
        <text>acetylcholine + H2O = choline + acetate + H(+)</text>
        <dbReference type="Rhea" id="RHEA:17561"/>
        <dbReference type="ChEBI" id="CHEBI:15354"/>
        <dbReference type="ChEBI" id="CHEBI:15355"/>
        <dbReference type="ChEBI" id="CHEBI:15377"/>
        <dbReference type="ChEBI" id="CHEBI:15378"/>
        <dbReference type="ChEBI" id="CHEBI:30089"/>
        <dbReference type="EC" id="3.1.1.7"/>
    </reaction>
</comment>
<comment type="caution">
    <text evidence="11">The sequence shown here is derived from an EMBL/GenBank/DDBJ whole genome shotgun (WGS) entry which is preliminary data.</text>
</comment>
<evidence type="ECO:0000313" key="11">
    <source>
        <dbReference type="EMBL" id="GIX91963.1"/>
    </source>
</evidence>
<gene>
    <name evidence="11" type="ORF">CEXT_75031</name>
</gene>
<name>A0AAV4P4N4_CAEEX</name>
<dbReference type="InterPro" id="IPR029058">
    <property type="entry name" value="AB_hydrolase_fold"/>
</dbReference>
<dbReference type="InterPro" id="IPR000997">
    <property type="entry name" value="Cholinesterase"/>
</dbReference>
<dbReference type="PROSITE" id="PS00122">
    <property type="entry name" value="CARBOXYLESTERASE_B_1"/>
    <property type="match status" value="1"/>
</dbReference>
<evidence type="ECO:0000256" key="9">
    <source>
        <dbReference type="RuleBase" id="RU361235"/>
    </source>
</evidence>
<dbReference type="Gene3D" id="3.40.50.1820">
    <property type="entry name" value="alpha/beta hydrolase"/>
    <property type="match status" value="1"/>
</dbReference>
<comment type="similarity">
    <text evidence="1 9">Belongs to the type-B carboxylesterase/lipase family.</text>
</comment>
<dbReference type="GO" id="GO:0005615">
    <property type="term" value="C:extracellular space"/>
    <property type="evidence" value="ECO:0007669"/>
    <property type="project" value="TreeGrafter"/>
</dbReference>
<feature type="active site" description="Charge relay system" evidence="8">
    <location>
        <position position="470"/>
    </location>
</feature>
<dbReference type="FunFam" id="3.40.50.1820:FF:000029">
    <property type="entry name" value="Acetylcholinesterase"/>
    <property type="match status" value="1"/>
</dbReference>
<evidence type="ECO:0000313" key="12">
    <source>
        <dbReference type="Proteomes" id="UP001054945"/>
    </source>
</evidence>